<evidence type="ECO:0000313" key="1">
    <source>
        <dbReference type="EMBL" id="KAK8061859.1"/>
    </source>
</evidence>
<organism evidence="1 2">
    <name type="scientific">Apiospora phragmitis</name>
    <dbReference type="NCBI Taxonomy" id="2905665"/>
    <lineage>
        <taxon>Eukaryota</taxon>
        <taxon>Fungi</taxon>
        <taxon>Dikarya</taxon>
        <taxon>Ascomycota</taxon>
        <taxon>Pezizomycotina</taxon>
        <taxon>Sordariomycetes</taxon>
        <taxon>Xylariomycetidae</taxon>
        <taxon>Amphisphaeriales</taxon>
        <taxon>Apiosporaceae</taxon>
        <taxon>Apiospora</taxon>
    </lineage>
</organism>
<protein>
    <submittedName>
        <fullName evidence="1">Uncharacterized protein</fullName>
    </submittedName>
</protein>
<accession>A0ABR1USF9</accession>
<dbReference type="EMBL" id="JAQQWL010000008">
    <property type="protein sequence ID" value="KAK8061859.1"/>
    <property type="molecule type" value="Genomic_DNA"/>
</dbReference>
<dbReference type="Proteomes" id="UP001480595">
    <property type="component" value="Unassembled WGS sequence"/>
</dbReference>
<dbReference type="GeneID" id="92092697"/>
<dbReference type="RefSeq" id="XP_066715121.1">
    <property type="nucleotide sequence ID" value="XM_066859634.1"/>
</dbReference>
<proteinExistence type="predicted"/>
<keyword evidence="2" id="KW-1185">Reference proteome</keyword>
<name>A0ABR1USF9_9PEZI</name>
<gene>
    <name evidence="1" type="ORF">PG994_008225</name>
</gene>
<sequence>MEVRLLRNELCHFSVGLSAADYDRKIKHAQAVAVELLDAPRAIRLRALRDDLRVAASEALERIETLGCASIVHVAHYWEPEHEVFFRGFYNYMPRDLHLTIDGIQFSPAVGLAVRAWRWQKAVY</sequence>
<reference evidence="1 2" key="1">
    <citation type="submission" date="2023-01" db="EMBL/GenBank/DDBJ databases">
        <title>Analysis of 21 Apiospora genomes using comparative genomics revels a genus with tremendous synthesis potential of carbohydrate active enzymes and secondary metabolites.</title>
        <authorList>
            <person name="Sorensen T."/>
        </authorList>
    </citation>
    <scope>NUCLEOTIDE SEQUENCE [LARGE SCALE GENOMIC DNA]</scope>
    <source>
        <strain evidence="1 2">CBS 135458</strain>
    </source>
</reference>
<evidence type="ECO:0000313" key="2">
    <source>
        <dbReference type="Proteomes" id="UP001480595"/>
    </source>
</evidence>
<comment type="caution">
    <text evidence="1">The sequence shown here is derived from an EMBL/GenBank/DDBJ whole genome shotgun (WGS) entry which is preliminary data.</text>
</comment>